<dbReference type="STRING" id="1817832.A3J48_01915"/>
<evidence type="ECO:0000313" key="1">
    <source>
        <dbReference type="EMBL" id="OGE86676.1"/>
    </source>
</evidence>
<accession>A0A1F5P9R1</accession>
<organism evidence="1 2">
    <name type="scientific">Candidatus Doudnabacteria bacterium RIFCSPHIGHO2_02_FULL_46_11</name>
    <dbReference type="NCBI Taxonomy" id="1817832"/>
    <lineage>
        <taxon>Bacteria</taxon>
        <taxon>Candidatus Doudnaibacteriota</taxon>
    </lineage>
</organism>
<reference evidence="1 2" key="1">
    <citation type="journal article" date="2016" name="Nat. Commun.">
        <title>Thousands of microbial genomes shed light on interconnected biogeochemical processes in an aquifer system.</title>
        <authorList>
            <person name="Anantharaman K."/>
            <person name="Brown C.T."/>
            <person name="Hug L.A."/>
            <person name="Sharon I."/>
            <person name="Castelle C.J."/>
            <person name="Probst A.J."/>
            <person name="Thomas B.C."/>
            <person name="Singh A."/>
            <person name="Wilkins M.J."/>
            <person name="Karaoz U."/>
            <person name="Brodie E.L."/>
            <person name="Williams K.H."/>
            <person name="Hubbard S.S."/>
            <person name="Banfield J.F."/>
        </authorList>
    </citation>
    <scope>NUCLEOTIDE SEQUENCE [LARGE SCALE GENOMIC DNA]</scope>
</reference>
<dbReference type="Proteomes" id="UP000176786">
    <property type="component" value="Unassembled WGS sequence"/>
</dbReference>
<sequence>MLAVIAVSVVQYRAARADPYGFRDMDNGTLAAMAAGTTYADDAKNAAMHAEVTRRGLEPLAVLETGQAIAPQLPPKLATYEWATISFTQMGQMRISGELNGREVRDSLIGQISSRTRVLVNGRPDLLVSETFERLVPIVQLGEFGQRLRVEIVYGPSGFTYQDIAVWPQYEVAPCPAGGLPEADEWSGGVYGQGEAFYVLSDGTVRQGPVVQIGELKRLSACTRGLDQVPDLIGRENVTFYYDPVTNLVTRIGN</sequence>
<dbReference type="AlphaFoldDB" id="A0A1F5P9R1"/>
<protein>
    <submittedName>
        <fullName evidence="1">Uncharacterized protein</fullName>
    </submittedName>
</protein>
<name>A0A1F5P9R1_9BACT</name>
<proteinExistence type="predicted"/>
<evidence type="ECO:0000313" key="2">
    <source>
        <dbReference type="Proteomes" id="UP000176786"/>
    </source>
</evidence>
<comment type="caution">
    <text evidence="1">The sequence shown here is derived from an EMBL/GenBank/DDBJ whole genome shotgun (WGS) entry which is preliminary data.</text>
</comment>
<dbReference type="EMBL" id="MFES01000001">
    <property type="protein sequence ID" value="OGE86676.1"/>
    <property type="molecule type" value="Genomic_DNA"/>
</dbReference>
<gene>
    <name evidence="1" type="ORF">A3J48_01915</name>
</gene>